<evidence type="ECO:0000313" key="3">
    <source>
        <dbReference type="Proteomes" id="UP000249547"/>
    </source>
</evidence>
<dbReference type="Proteomes" id="UP000249547">
    <property type="component" value="Unassembled WGS sequence"/>
</dbReference>
<dbReference type="AlphaFoldDB" id="A0A327R2T5"/>
<organism evidence="2 3">
    <name type="scientific">Chitinophaga skermanii</name>
    <dbReference type="NCBI Taxonomy" id="331697"/>
    <lineage>
        <taxon>Bacteria</taxon>
        <taxon>Pseudomonadati</taxon>
        <taxon>Bacteroidota</taxon>
        <taxon>Chitinophagia</taxon>
        <taxon>Chitinophagales</taxon>
        <taxon>Chitinophagaceae</taxon>
        <taxon>Chitinophaga</taxon>
    </lineage>
</organism>
<accession>A0A327R2T5</accession>
<comment type="caution">
    <text evidence="2">The sequence shown here is derived from an EMBL/GenBank/DDBJ whole genome shotgun (WGS) entry which is preliminary data.</text>
</comment>
<evidence type="ECO:0000313" key="2">
    <source>
        <dbReference type="EMBL" id="RAJ11136.1"/>
    </source>
</evidence>
<feature type="chain" id="PRO_5016445445" evidence="1">
    <location>
        <begin position="30"/>
        <end position="265"/>
    </location>
</feature>
<dbReference type="EMBL" id="QLLL01000001">
    <property type="protein sequence ID" value="RAJ11136.1"/>
    <property type="molecule type" value="Genomic_DNA"/>
</dbReference>
<keyword evidence="1" id="KW-0732">Signal</keyword>
<feature type="signal peptide" evidence="1">
    <location>
        <begin position="1"/>
        <end position="29"/>
    </location>
</feature>
<name>A0A327R2T5_9BACT</name>
<protein>
    <submittedName>
        <fullName evidence="2">Uncharacterized protein DUF2490</fullName>
    </submittedName>
</protein>
<dbReference type="Pfam" id="PF10677">
    <property type="entry name" value="DUF2490"/>
    <property type="match status" value="1"/>
</dbReference>
<sequence length="265" mass="31481">MNQAWNNQWAQYMKKIWLLFCLLPHCLWAQTEKTVNNQFQSWVSINSTFRFNNHWGAIGDFHMKRNNFVSDPSFYFMRVGGGYWLNENLSFIMGYGHLWLAPPPGRKTYADENRWYEQIAYATRVGNVSLLNRFRSEQRWREALRDDKSTGDFNFSNRFRYLISVGIPVSKNPHIPQISLANEVAVQFGKTIVNNTFDQFRAFAGIRQGFGKGWSYDFGYMLVWQQKANGFEYDANHTIRLFFYYTWTNKKKSHKELPALQYEDE</sequence>
<evidence type="ECO:0000256" key="1">
    <source>
        <dbReference type="SAM" id="SignalP"/>
    </source>
</evidence>
<keyword evidence="3" id="KW-1185">Reference proteome</keyword>
<gene>
    <name evidence="2" type="ORF">LX64_00744</name>
</gene>
<proteinExistence type="predicted"/>
<dbReference type="InterPro" id="IPR019619">
    <property type="entry name" value="DUF2490"/>
</dbReference>
<reference evidence="2 3" key="1">
    <citation type="submission" date="2018-06" db="EMBL/GenBank/DDBJ databases">
        <title>Genomic Encyclopedia of Archaeal and Bacterial Type Strains, Phase II (KMG-II): from individual species to whole genera.</title>
        <authorList>
            <person name="Goeker M."/>
        </authorList>
    </citation>
    <scope>NUCLEOTIDE SEQUENCE [LARGE SCALE GENOMIC DNA]</scope>
    <source>
        <strain evidence="2 3">DSM 23857</strain>
    </source>
</reference>